<dbReference type="InterPro" id="IPR041621">
    <property type="entry name" value="PDH_E1_M"/>
</dbReference>
<accession>A0A2G6JL76</accession>
<evidence type="ECO:0000256" key="9">
    <source>
        <dbReference type="PIRNR" id="PIRNR000156"/>
    </source>
</evidence>
<evidence type="ECO:0000259" key="12">
    <source>
        <dbReference type="Pfam" id="PF17831"/>
    </source>
</evidence>
<proteinExistence type="predicted"/>
<dbReference type="PANTHER" id="PTHR43825:SF3">
    <property type="entry name" value="PYRUVATE DEHYDROGENASE E1 COMPONENT"/>
    <property type="match status" value="1"/>
</dbReference>
<keyword evidence="7 9" id="KW-0670">Pyruvate</keyword>
<dbReference type="InterPro" id="IPR035807">
    <property type="entry name" value="PDC_E1_N"/>
</dbReference>
<dbReference type="Pfam" id="PF00456">
    <property type="entry name" value="Transketolase_N"/>
    <property type="match status" value="1"/>
</dbReference>
<feature type="domain" description="Transketolase N-terminal" evidence="11">
    <location>
        <begin position="132"/>
        <end position="288"/>
    </location>
</feature>
<gene>
    <name evidence="14" type="primary">aceE</name>
    <name evidence="14" type="ORF">CSA60_03600</name>
</gene>
<keyword evidence="6 9" id="KW-0786">Thiamine pyrophosphate</keyword>
<dbReference type="Gene3D" id="3.40.50.970">
    <property type="match status" value="2"/>
</dbReference>
<keyword evidence="10" id="KW-0479">Metal-binding</keyword>
<dbReference type="GO" id="GO:0004739">
    <property type="term" value="F:pyruvate dehydrogenase (acetyl-transferring) activity"/>
    <property type="evidence" value="ECO:0007669"/>
    <property type="project" value="UniProtKB-EC"/>
</dbReference>
<evidence type="ECO:0000313" key="15">
    <source>
        <dbReference type="Proteomes" id="UP000243469"/>
    </source>
</evidence>
<evidence type="ECO:0000256" key="5">
    <source>
        <dbReference type="ARBA" id="ARBA00023002"/>
    </source>
</evidence>
<evidence type="ECO:0000256" key="2">
    <source>
        <dbReference type="ARBA" id="ARBA00003157"/>
    </source>
</evidence>
<dbReference type="STRING" id="207954.MED92_16125"/>
<comment type="catalytic activity">
    <reaction evidence="8 9">
        <text>N(6)-[(R)-lipoyl]-L-lysyl-[protein] + pyruvate + H(+) = N(6)-[(R)-S(8)-acetyldihydrolipoyl]-L-lysyl-[protein] + CO2</text>
        <dbReference type="Rhea" id="RHEA:19189"/>
        <dbReference type="Rhea" id="RHEA-COMP:10474"/>
        <dbReference type="Rhea" id="RHEA-COMP:10478"/>
        <dbReference type="ChEBI" id="CHEBI:15361"/>
        <dbReference type="ChEBI" id="CHEBI:15378"/>
        <dbReference type="ChEBI" id="CHEBI:16526"/>
        <dbReference type="ChEBI" id="CHEBI:83099"/>
        <dbReference type="ChEBI" id="CHEBI:83111"/>
        <dbReference type="EC" id="1.2.4.1"/>
    </reaction>
</comment>
<evidence type="ECO:0000256" key="1">
    <source>
        <dbReference type="ARBA" id="ARBA00001964"/>
    </source>
</evidence>
<comment type="cofactor">
    <cofactor evidence="10">
        <name>Mg(2+)</name>
        <dbReference type="ChEBI" id="CHEBI:18420"/>
    </cofactor>
</comment>
<dbReference type="GO" id="GO:0046872">
    <property type="term" value="F:metal ion binding"/>
    <property type="evidence" value="ECO:0007669"/>
    <property type="project" value="UniProtKB-KW"/>
</dbReference>
<feature type="binding site" evidence="10">
    <location>
        <position position="256"/>
    </location>
    <ligand>
        <name>Mg(2+)</name>
        <dbReference type="ChEBI" id="CHEBI:18420"/>
    </ligand>
</feature>
<evidence type="ECO:0000259" key="13">
    <source>
        <dbReference type="Pfam" id="PF22613"/>
    </source>
</evidence>
<dbReference type="PIRSF" id="PIRSF000156">
    <property type="entry name" value="Pyruvate_dh_E1"/>
    <property type="match status" value="1"/>
</dbReference>
<evidence type="ECO:0000256" key="4">
    <source>
        <dbReference type="ARBA" id="ARBA00017172"/>
    </source>
</evidence>
<keyword evidence="5 9" id="KW-0560">Oxidoreductase</keyword>
<protein>
    <recommendedName>
        <fullName evidence="4 9">Pyruvate dehydrogenase E1 component</fullName>
        <ecNumber evidence="3 9">1.2.4.1</ecNumber>
    </recommendedName>
</protein>
<dbReference type="SUPFAM" id="SSF52518">
    <property type="entry name" value="Thiamin diphosphate-binding fold (THDP-binding)"/>
    <property type="match status" value="2"/>
</dbReference>
<evidence type="ECO:0000313" key="14">
    <source>
        <dbReference type="EMBL" id="PIE24030.1"/>
    </source>
</evidence>
<comment type="function">
    <text evidence="2 9">Component of the pyruvate dehydrogenase (PDH) complex, that catalyzes the overall conversion of pyruvate to acetyl-CoA and CO(2).</text>
</comment>
<dbReference type="NCBIfam" id="TIGR00759">
    <property type="entry name" value="aceE"/>
    <property type="match status" value="1"/>
</dbReference>
<dbReference type="EMBL" id="PDSH01000018">
    <property type="protein sequence ID" value="PIE24030.1"/>
    <property type="molecule type" value="Genomic_DNA"/>
</dbReference>
<evidence type="ECO:0000259" key="11">
    <source>
        <dbReference type="Pfam" id="PF00456"/>
    </source>
</evidence>
<feature type="domain" description="Pyruvate dehydrogenase E1 component middle" evidence="12">
    <location>
        <begin position="473"/>
        <end position="694"/>
    </location>
</feature>
<dbReference type="SUPFAM" id="SSF52922">
    <property type="entry name" value="TK C-terminal domain-like"/>
    <property type="match status" value="1"/>
</dbReference>
<feature type="binding site" evidence="10">
    <location>
        <position position="226"/>
    </location>
    <ligand>
        <name>Mg(2+)</name>
        <dbReference type="ChEBI" id="CHEBI:18420"/>
    </ligand>
</feature>
<organism evidence="14 15">
    <name type="scientific">Neptuniibacter caesariensis</name>
    <dbReference type="NCBI Taxonomy" id="207954"/>
    <lineage>
        <taxon>Bacteria</taxon>
        <taxon>Pseudomonadati</taxon>
        <taxon>Pseudomonadota</taxon>
        <taxon>Gammaproteobacteria</taxon>
        <taxon>Oceanospirillales</taxon>
        <taxon>Oceanospirillaceae</taxon>
        <taxon>Neptuniibacter</taxon>
    </lineage>
</organism>
<evidence type="ECO:0000256" key="3">
    <source>
        <dbReference type="ARBA" id="ARBA00012281"/>
    </source>
</evidence>
<dbReference type="PANTHER" id="PTHR43825">
    <property type="entry name" value="PYRUVATE DEHYDROGENASE E1 COMPONENT"/>
    <property type="match status" value="1"/>
</dbReference>
<comment type="caution">
    <text evidence="14">The sequence shown here is derived from an EMBL/GenBank/DDBJ whole genome shotgun (WGS) entry which is preliminary data.</text>
</comment>
<feature type="binding site" evidence="10">
    <location>
        <position position="258"/>
    </location>
    <ligand>
        <name>Mg(2+)</name>
        <dbReference type="ChEBI" id="CHEBI:18420"/>
    </ligand>
</feature>
<keyword evidence="10" id="KW-0460">Magnesium</keyword>
<dbReference type="Pfam" id="PF22613">
    <property type="entry name" value="Transketolase_C_1"/>
    <property type="match status" value="1"/>
</dbReference>
<dbReference type="Proteomes" id="UP000243469">
    <property type="component" value="Unassembled WGS sequence"/>
</dbReference>
<dbReference type="InterPro" id="IPR005474">
    <property type="entry name" value="Transketolase_N"/>
</dbReference>
<dbReference type="InterPro" id="IPR004660">
    <property type="entry name" value="PDH_E1"/>
</dbReference>
<dbReference type="InterPro" id="IPR029061">
    <property type="entry name" value="THDP-binding"/>
</dbReference>
<dbReference type="Pfam" id="PF17831">
    <property type="entry name" value="PDH_E1_M"/>
    <property type="match status" value="1"/>
</dbReference>
<evidence type="ECO:0000256" key="7">
    <source>
        <dbReference type="ARBA" id="ARBA00023317"/>
    </source>
</evidence>
<reference evidence="14 15" key="1">
    <citation type="submission" date="2017-10" db="EMBL/GenBank/DDBJ databases">
        <title>Novel microbial diversity and functional potential in the marine mammal oral microbiome.</title>
        <authorList>
            <person name="Dudek N.K."/>
            <person name="Sun C.L."/>
            <person name="Burstein D."/>
            <person name="Kantor R.S."/>
            <person name="Aliaga Goltsman D.S."/>
            <person name="Bik E.M."/>
            <person name="Thomas B.C."/>
            <person name="Banfield J.F."/>
            <person name="Relman D.A."/>
        </authorList>
    </citation>
    <scope>NUCLEOTIDE SEQUENCE [LARGE SCALE GENOMIC DNA]</scope>
    <source>
        <strain evidence="14">DOLJORAL78_47_21</strain>
    </source>
</reference>
<dbReference type="FunFam" id="3.40.50.970:FF:000011">
    <property type="entry name" value="Pyruvate dehydrogenase E1 component"/>
    <property type="match status" value="1"/>
</dbReference>
<feature type="domain" description="Transketolase-like C-terminal" evidence="13">
    <location>
        <begin position="707"/>
        <end position="839"/>
    </location>
</feature>
<dbReference type="CDD" id="cd02017">
    <property type="entry name" value="TPP_E1_EcPDC_like"/>
    <property type="match status" value="1"/>
</dbReference>
<comment type="cofactor">
    <cofactor evidence="1 9">
        <name>thiamine diphosphate</name>
        <dbReference type="ChEBI" id="CHEBI:58937"/>
    </cofactor>
</comment>
<evidence type="ECO:0000256" key="8">
    <source>
        <dbReference type="ARBA" id="ARBA00051231"/>
    </source>
</evidence>
<dbReference type="InterPro" id="IPR009014">
    <property type="entry name" value="Transketo_C/PFOR_II"/>
</dbReference>
<sequence length="882" mass="99955">MIDDVDPIETQEWLDALESVAKNEGDDRARYILGKLGQKALDMRVASAAALTTPYRNTIRPKDEARMPGDLFIERRIRSFIRWNAMAMVMRANDNEDGLGGHISSFSSSATLYDIGFNYFFRGNEGEQESDMVFFQGHISPGIYSRAYLEGRLTEDQMDNYRREVDGHGLSSYPHPWLMPDFWQFPTVSMGLGPIQAIYQAHVMRYLSARSLINRGDRKVWAFLGDGECDEPESLGAISLAGREQLENLIFVVNCNLQRLDGPVRGNGKIVQELEGIFRGAGWNVIKCLWGRHWDTLFEKDSKGLLQKRMDEVCDGELQNYKANGGAYTREHFFGKYPELLEMVADLSDDDIMSLNRGGHDPYKVFAAYHEAVNHKGQPTVILAQTVKGYGTGKSGEAKNDTHSMKKVAMDDLKHFRDNFNIPLTDEQLKDVPYYRPSPDSAEMKYMFERREKLGGFYPVRRTEFEKLETPPLADFGAQLKDSGKRSASTQMVLNRVLNTLVKDKKMGQRIVPIVPDEARTFGMEGMFRQLGIYTSEGQRYVPHDSDQIMFYKESKTGQILEEGINEAGAMSAWMAAATSYANNNCTMVPFYIYYSMFGFQRVMDLAWAAGDMQARGFLVGATSGRTTLNGEGLQHQDGHSHLMAQMIPNCKSYDPTYGYELAVIVQDGLRRMYQDQENCFYYLTTMNENYHHPEMPQGAEEGIIKGMYLLKEGKDSDKKVQLMGCGTILREVEAAAEILSEEFGVEADVWSTTSINELRREAMSVARENMLNPEAEPKKSYVTTCIESREGPVIASTDYIRSYADQLREYIPRNFKVLGTDGYGRSDTRSKLREFFEVNRYYVVLAALRALQEEGKVTGAEVAKAMQKFNINPAKPAPWTV</sequence>
<dbReference type="AlphaFoldDB" id="A0A2G6JL76"/>
<dbReference type="Gene3D" id="3.40.50.920">
    <property type="match status" value="1"/>
</dbReference>
<evidence type="ECO:0000256" key="10">
    <source>
        <dbReference type="PIRSR" id="PIRSR000156-1"/>
    </source>
</evidence>
<dbReference type="InterPro" id="IPR051157">
    <property type="entry name" value="PDH/Transketolase"/>
</dbReference>
<name>A0A2G6JL76_NEPCE</name>
<evidence type="ECO:0000256" key="6">
    <source>
        <dbReference type="ARBA" id="ARBA00023052"/>
    </source>
</evidence>
<dbReference type="EC" id="1.2.4.1" evidence="3 9"/>
<dbReference type="InterPro" id="IPR055152">
    <property type="entry name" value="Transketolase-like_C_2"/>
</dbReference>